<protein>
    <submittedName>
        <fullName evidence="3">Retrotransposon protein, putative, LINE subclass</fullName>
    </submittedName>
</protein>
<evidence type="ECO:0000313" key="3">
    <source>
        <dbReference type="EMBL" id="ABB47754.2"/>
    </source>
</evidence>
<reference evidence="3" key="3">
    <citation type="submission" date="2006-07" db="EMBL/GenBank/DDBJ databases">
        <authorList>
            <person name="Buell R."/>
        </authorList>
    </citation>
    <scope>NUCLEOTIDE SEQUENCE</scope>
</reference>
<dbReference type="AlphaFoldDB" id="Q337N6"/>
<feature type="domain" description="Reverse transcriptase zinc-binding" evidence="2">
    <location>
        <begin position="526"/>
        <end position="572"/>
    </location>
</feature>
<dbReference type="PANTHER" id="PTHR19446">
    <property type="entry name" value="REVERSE TRANSCRIPTASES"/>
    <property type="match status" value="1"/>
</dbReference>
<reference evidence="3" key="1">
    <citation type="journal article" date="2003" name="Science">
        <title>In-depth view of structure, activity, and evolution of rice chromosome 10.</title>
        <authorList>
            <consortium name="Rice Chromosome 10 Sequencing Consortium"/>
        </authorList>
    </citation>
    <scope>NUCLEOTIDE SEQUENCE [LARGE SCALE GENOMIC DNA]</scope>
</reference>
<organism evidence="3">
    <name type="scientific">Oryza sativa subsp. japonica</name>
    <name type="common">Rice</name>
    <dbReference type="NCBI Taxonomy" id="39947"/>
    <lineage>
        <taxon>Eukaryota</taxon>
        <taxon>Viridiplantae</taxon>
        <taxon>Streptophyta</taxon>
        <taxon>Embryophyta</taxon>
        <taxon>Tracheophyta</taxon>
        <taxon>Spermatophyta</taxon>
        <taxon>Magnoliopsida</taxon>
        <taxon>Liliopsida</taxon>
        <taxon>Poales</taxon>
        <taxon>Poaceae</taxon>
        <taxon>BOP clade</taxon>
        <taxon>Oryzoideae</taxon>
        <taxon>Oryzeae</taxon>
        <taxon>Oryzinae</taxon>
        <taxon>Oryza</taxon>
        <taxon>Oryza sativa</taxon>
    </lineage>
</organism>
<accession>Q337N6</accession>
<proteinExistence type="predicted"/>
<feature type="domain" description="Reverse transcriptase" evidence="1">
    <location>
        <begin position="246"/>
        <end position="387"/>
    </location>
</feature>
<dbReference type="EMBL" id="DP000086">
    <property type="protein sequence ID" value="ABB47754.2"/>
    <property type="molecule type" value="Genomic_DNA"/>
</dbReference>
<evidence type="ECO:0000259" key="1">
    <source>
        <dbReference type="Pfam" id="PF00078"/>
    </source>
</evidence>
<dbReference type="InterPro" id="IPR043502">
    <property type="entry name" value="DNA/RNA_pol_sf"/>
</dbReference>
<name>Q337N6_ORYSJ</name>
<dbReference type="CDD" id="cd01650">
    <property type="entry name" value="RT_nLTR_like"/>
    <property type="match status" value="1"/>
</dbReference>
<dbReference type="Pfam" id="PF00078">
    <property type="entry name" value="RVT_1"/>
    <property type="match status" value="1"/>
</dbReference>
<dbReference type="Pfam" id="PF13966">
    <property type="entry name" value="zf-RVT"/>
    <property type="match status" value="1"/>
</dbReference>
<evidence type="ECO:0000259" key="2">
    <source>
        <dbReference type="Pfam" id="PF13966"/>
    </source>
</evidence>
<sequence length="654" mass="74142">MDVVKESWQQEVDATDPYLILHVKLARLCKKLSSWGQKRISKYRLQLQIANEIILRFDVAQESRLLSDDERHLRAACKGRCLALASLERIRLRQRAKIRNLREGDAGTAFFHMKIKSRRRKLLIPRLEHEGRIASTQHDMQNLDREYFESVMSAEDSATRRLLFEQIGLAAADLTELDVPFTEEEIWAAIRCLPNEKSPGPDGYTGLFYQKCWDIIKPELLNALAKFCTGNSQNLEKLNTAIVTLIPKKESPTLLKDYRPISLVHSFSKLAAKIMAQRLATKLDVLIPYSQTASIKGRCIHENFVYVKGLVQQFHRQKKAMVLLKLDISKAFDTVSWGFLLSMMEFRGFGPNWRPWISAIFLTEQTSILINGALTDPIKPARGPRQGESSETSWFAVTTKCKKAFASHLSAMLDQVSAHGSSRPLHVGAAIAEMGSQGHRAQMTRFPLEGARGGERRALSSLMAEGRVRLSVAKALTNNRWVRTLQGALSNEAMGEFFQLWDEIHDVLLLPSTDEIRWKLANDGQFSVASAYDMFFMATENCAFGELLWHSRAPSRVRFFMWLALKDRCLRTTSPSETGHMMICAHFVSEMMRTATTCSLRVITRRRCGVLSSDGAMQAFQYRQMGTLPSLIGGWQLDAVFRRATEQILTVLSC</sequence>
<dbReference type="InterPro" id="IPR000477">
    <property type="entry name" value="RT_dom"/>
</dbReference>
<dbReference type="SUPFAM" id="SSF56672">
    <property type="entry name" value="DNA/RNA polymerases"/>
    <property type="match status" value="1"/>
</dbReference>
<dbReference type="InterPro" id="IPR026960">
    <property type="entry name" value="RVT-Znf"/>
</dbReference>
<reference evidence="3" key="2">
    <citation type="submission" date="2003-05" db="EMBL/GenBank/DDBJ databases">
        <authorList>
            <person name="Buell C.R."/>
            <person name="Wing R.A."/>
            <person name="McCombie W.R."/>
            <person name="Messing J."/>
            <person name="Yuan Q."/>
            <person name="Ouyang S."/>
        </authorList>
    </citation>
    <scope>NUCLEOTIDE SEQUENCE</scope>
</reference>
<gene>
    <name evidence="3" type="ordered locus">LOC_Os10g31980</name>
</gene>